<dbReference type="Gene3D" id="1.20.120.520">
    <property type="entry name" value="nmb1532 protein domain like"/>
    <property type="match status" value="1"/>
</dbReference>
<dbReference type="InterPro" id="IPR012312">
    <property type="entry name" value="Hemerythrin-like"/>
</dbReference>
<reference evidence="3 4" key="1">
    <citation type="submission" date="2014-04" db="EMBL/GenBank/DDBJ databases">
        <authorList>
            <consortium name="DOE Joint Genome Institute"/>
            <person name="Kuo A."/>
            <person name="Zuccaro A."/>
            <person name="Kohler A."/>
            <person name="Nagy L.G."/>
            <person name="Floudas D."/>
            <person name="Copeland A."/>
            <person name="Barry K.W."/>
            <person name="Cichocki N."/>
            <person name="Veneault-Fourrey C."/>
            <person name="LaButti K."/>
            <person name="Lindquist E.A."/>
            <person name="Lipzen A."/>
            <person name="Lundell T."/>
            <person name="Morin E."/>
            <person name="Murat C."/>
            <person name="Sun H."/>
            <person name="Tunlid A."/>
            <person name="Henrissat B."/>
            <person name="Grigoriev I.V."/>
            <person name="Hibbett D.S."/>
            <person name="Martin F."/>
            <person name="Nordberg H.P."/>
            <person name="Cantor M.N."/>
            <person name="Hua S.X."/>
        </authorList>
    </citation>
    <scope>NUCLEOTIDE SEQUENCE [LARGE SCALE GENOMIC DNA]</scope>
    <source>
        <strain evidence="3 4">MAFF 305830</strain>
    </source>
</reference>
<feature type="compositionally biased region" description="Polar residues" evidence="1">
    <location>
        <begin position="1"/>
        <end position="22"/>
    </location>
</feature>
<name>A0A0C3BG67_SERVB</name>
<evidence type="ECO:0000259" key="2">
    <source>
        <dbReference type="Pfam" id="PF01814"/>
    </source>
</evidence>
<dbReference type="STRING" id="933852.A0A0C3BG67"/>
<dbReference type="CDD" id="cd12108">
    <property type="entry name" value="Hr-like"/>
    <property type="match status" value="1"/>
</dbReference>
<dbReference type="PANTHER" id="PTHR38048">
    <property type="entry name" value="EXPRESSED PROTEIN"/>
    <property type="match status" value="1"/>
</dbReference>
<evidence type="ECO:0000313" key="3">
    <source>
        <dbReference type="EMBL" id="KIM31129.1"/>
    </source>
</evidence>
<feature type="region of interest" description="Disordered" evidence="1">
    <location>
        <begin position="1"/>
        <end position="30"/>
    </location>
</feature>
<accession>A0A0C3BG67</accession>
<dbReference type="OrthoDB" id="10044044at2759"/>
<sequence length="188" mass="22092">MQNRGDSNARTAQAEATRNNAGGSLPPLTDHEERQYNQFARKMTHFHTYLQREYETAYELADGSFSKRGMSLIAYLDSVDEFRTHLTTHHDIEEVHIFPVLGKRMPEFRPNERHKTSHKLIHDGLDQLEAIVQKFRDTPSTYKPEVMRNTLDSFRDVLYHHLAEEVRDLSAENMRKYWTISELSKIPF</sequence>
<protein>
    <recommendedName>
        <fullName evidence="2">Hemerythrin-like domain-containing protein</fullName>
    </recommendedName>
</protein>
<reference evidence="4" key="2">
    <citation type="submission" date="2015-01" db="EMBL/GenBank/DDBJ databases">
        <title>Evolutionary Origins and Diversification of the Mycorrhizal Mutualists.</title>
        <authorList>
            <consortium name="DOE Joint Genome Institute"/>
            <consortium name="Mycorrhizal Genomics Consortium"/>
            <person name="Kohler A."/>
            <person name="Kuo A."/>
            <person name="Nagy L.G."/>
            <person name="Floudas D."/>
            <person name="Copeland A."/>
            <person name="Barry K.W."/>
            <person name="Cichocki N."/>
            <person name="Veneault-Fourrey C."/>
            <person name="LaButti K."/>
            <person name="Lindquist E.A."/>
            <person name="Lipzen A."/>
            <person name="Lundell T."/>
            <person name="Morin E."/>
            <person name="Murat C."/>
            <person name="Riley R."/>
            <person name="Ohm R."/>
            <person name="Sun H."/>
            <person name="Tunlid A."/>
            <person name="Henrissat B."/>
            <person name="Grigoriev I.V."/>
            <person name="Hibbett D.S."/>
            <person name="Martin F."/>
        </authorList>
    </citation>
    <scope>NUCLEOTIDE SEQUENCE [LARGE SCALE GENOMIC DNA]</scope>
    <source>
        <strain evidence="4">MAFF 305830</strain>
    </source>
</reference>
<dbReference type="PANTHER" id="PTHR38048:SF1">
    <property type="entry name" value="HEMERYTHRIN-LIKE DOMAIN-CONTAINING PROTEIN"/>
    <property type="match status" value="1"/>
</dbReference>
<dbReference type="Proteomes" id="UP000054097">
    <property type="component" value="Unassembled WGS sequence"/>
</dbReference>
<dbReference type="Pfam" id="PF01814">
    <property type="entry name" value="Hemerythrin"/>
    <property type="match status" value="1"/>
</dbReference>
<gene>
    <name evidence="3" type="ORF">M408DRAFT_327420</name>
</gene>
<dbReference type="InterPro" id="IPR053206">
    <property type="entry name" value="Dimeric_xanthone_biosynth"/>
</dbReference>
<proteinExistence type="predicted"/>
<dbReference type="AlphaFoldDB" id="A0A0C3BG67"/>
<evidence type="ECO:0000313" key="4">
    <source>
        <dbReference type="Proteomes" id="UP000054097"/>
    </source>
</evidence>
<dbReference type="EMBL" id="KN824282">
    <property type="protein sequence ID" value="KIM31129.1"/>
    <property type="molecule type" value="Genomic_DNA"/>
</dbReference>
<feature type="domain" description="Hemerythrin-like" evidence="2">
    <location>
        <begin position="41"/>
        <end position="165"/>
    </location>
</feature>
<dbReference type="HOGENOM" id="CLU_074846_2_0_1"/>
<evidence type="ECO:0000256" key="1">
    <source>
        <dbReference type="SAM" id="MobiDB-lite"/>
    </source>
</evidence>
<organism evidence="3 4">
    <name type="scientific">Serendipita vermifera MAFF 305830</name>
    <dbReference type="NCBI Taxonomy" id="933852"/>
    <lineage>
        <taxon>Eukaryota</taxon>
        <taxon>Fungi</taxon>
        <taxon>Dikarya</taxon>
        <taxon>Basidiomycota</taxon>
        <taxon>Agaricomycotina</taxon>
        <taxon>Agaricomycetes</taxon>
        <taxon>Sebacinales</taxon>
        <taxon>Serendipitaceae</taxon>
        <taxon>Serendipita</taxon>
    </lineage>
</organism>
<keyword evidence="4" id="KW-1185">Reference proteome</keyword>